<comment type="similarity">
    <text evidence="3">Belongs to the YIF1 family.</text>
</comment>
<keyword evidence="4" id="KW-0813">Transport</keyword>
<dbReference type="InterPro" id="IPR005578">
    <property type="entry name" value="Yif1_fam"/>
</dbReference>
<evidence type="ECO:0000313" key="13">
    <source>
        <dbReference type="Proteomes" id="UP000278627"/>
    </source>
</evidence>
<dbReference type="EMBL" id="UZAD01013489">
    <property type="protein sequence ID" value="VDN95167.1"/>
    <property type="molecule type" value="Genomic_DNA"/>
</dbReference>
<dbReference type="PANTHER" id="PTHR14083">
    <property type="entry name" value="YIP1 INTERACTING FACTOR HOMOLOG YIF1 PROTEIN"/>
    <property type="match status" value="1"/>
</dbReference>
<evidence type="ECO:0000256" key="5">
    <source>
        <dbReference type="ARBA" id="ARBA00022692"/>
    </source>
</evidence>
<keyword evidence="8 11" id="KW-1133">Transmembrane helix</keyword>
<dbReference type="AlphaFoldDB" id="A0A0N4TYF9"/>
<dbReference type="PANTHER" id="PTHR14083:SF0">
    <property type="entry name" value="YIP1D-INTERACTING FACTOR 1, ISOFORM C"/>
    <property type="match status" value="1"/>
</dbReference>
<gene>
    <name evidence="12" type="ORF">BPAG_LOCUS13982</name>
</gene>
<dbReference type="GO" id="GO:0000139">
    <property type="term" value="C:Golgi membrane"/>
    <property type="evidence" value="ECO:0007669"/>
    <property type="project" value="UniProtKB-SubCell"/>
</dbReference>
<feature type="transmembrane region" description="Helical" evidence="11">
    <location>
        <begin position="303"/>
        <end position="321"/>
    </location>
</feature>
<evidence type="ECO:0000256" key="9">
    <source>
        <dbReference type="ARBA" id="ARBA00023034"/>
    </source>
</evidence>
<reference evidence="12 13" key="2">
    <citation type="submission" date="2018-11" db="EMBL/GenBank/DDBJ databases">
        <authorList>
            <consortium name="Pathogen Informatics"/>
        </authorList>
    </citation>
    <scope>NUCLEOTIDE SEQUENCE [LARGE SCALE GENOMIC DNA]</scope>
</reference>
<proteinExistence type="inferred from homology"/>
<protein>
    <submittedName>
        <fullName evidence="14">Protein YIF1B-A</fullName>
    </submittedName>
</protein>
<evidence type="ECO:0000256" key="10">
    <source>
        <dbReference type="ARBA" id="ARBA00023136"/>
    </source>
</evidence>
<keyword evidence="10 11" id="KW-0472">Membrane</keyword>
<evidence type="ECO:0000256" key="11">
    <source>
        <dbReference type="SAM" id="Phobius"/>
    </source>
</evidence>
<evidence type="ECO:0000256" key="7">
    <source>
        <dbReference type="ARBA" id="ARBA00022927"/>
    </source>
</evidence>
<dbReference type="Pfam" id="PF03878">
    <property type="entry name" value="YIF1"/>
    <property type="match status" value="1"/>
</dbReference>
<name>A0A0N4TYF9_BRUPA</name>
<organism evidence="14">
    <name type="scientific">Brugia pahangi</name>
    <name type="common">Filarial nematode worm</name>
    <dbReference type="NCBI Taxonomy" id="6280"/>
    <lineage>
        <taxon>Eukaryota</taxon>
        <taxon>Metazoa</taxon>
        <taxon>Ecdysozoa</taxon>
        <taxon>Nematoda</taxon>
        <taxon>Chromadorea</taxon>
        <taxon>Rhabditida</taxon>
        <taxon>Spirurina</taxon>
        <taxon>Spiruromorpha</taxon>
        <taxon>Filarioidea</taxon>
        <taxon>Onchocercidae</taxon>
        <taxon>Brugia</taxon>
    </lineage>
</organism>
<dbReference type="STRING" id="6280.A0A0N4TYF9"/>
<dbReference type="Proteomes" id="UP000278627">
    <property type="component" value="Unassembled WGS sequence"/>
</dbReference>
<dbReference type="GO" id="GO:0015031">
    <property type="term" value="P:protein transport"/>
    <property type="evidence" value="ECO:0007669"/>
    <property type="project" value="UniProtKB-KW"/>
</dbReference>
<keyword evidence="6" id="KW-0256">Endoplasmic reticulum</keyword>
<dbReference type="GO" id="GO:0005789">
    <property type="term" value="C:endoplasmic reticulum membrane"/>
    <property type="evidence" value="ECO:0007669"/>
    <property type="project" value="UniProtKB-SubCell"/>
</dbReference>
<dbReference type="GO" id="GO:0030134">
    <property type="term" value="C:COPII-coated ER to Golgi transport vesicle"/>
    <property type="evidence" value="ECO:0007669"/>
    <property type="project" value="TreeGrafter"/>
</dbReference>
<comment type="subcellular location">
    <subcellularLocation>
        <location evidence="1">Endoplasmic reticulum membrane</location>
        <topology evidence="1">Multi-pass membrane protein</topology>
    </subcellularLocation>
    <subcellularLocation>
        <location evidence="2">Golgi apparatus membrane</location>
        <topology evidence="2">Multi-pass membrane protein</topology>
    </subcellularLocation>
</comment>
<keyword evidence="7" id="KW-0653">Protein transport</keyword>
<keyword evidence="13" id="KW-1185">Reference proteome</keyword>
<evidence type="ECO:0000313" key="12">
    <source>
        <dbReference type="EMBL" id="VDN95167.1"/>
    </source>
</evidence>
<feature type="transmembrane region" description="Helical" evidence="11">
    <location>
        <begin position="273"/>
        <end position="291"/>
    </location>
</feature>
<reference evidence="14" key="1">
    <citation type="submission" date="2017-02" db="UniProtKB">
        <authorList>
            <consortium name="WormBaseParasite"/>
        </authorList>
    </citation>
    <scope>IDENTIFICATION</scope>
</reference>
<dbReference type="WBParaSite" id="BPAG_0001405401-mRNA-1">
    <property type="protein sequence ID" value="BPAG_0001405401-mRNA-1"/>
    <property type="gene ID" value="BPAG_0001405401"/>
</dbReference>
<evidence type="ECO:0000256" key="2">
    <source>
        <dbReference type="ARBA" id="ARBA00004653"/>
    </source>
</evidence>
<feature type="transmembrane region" description="Helical" evidence="11">
    <location>
        <begin position="368"/>
        <end position="386"/>
    </location>
</feature>
<evidence type="ECO:0000256" key="6">
    <source>
        <dbReference type="ARBA" id="ARBA00022824"/>
    </source>
</evidence>
<accession>A0A0N4TYF9</accession>
<sequence>MEASSGYNDNDLIMIQYLISILLTDRFLNLYHGYTASCTMTDPSWSWNDDSNYNTGYNANQHWQQRQQPWSNQGTYSSQPTAAMPSDKVYNNYYNQQATIPSVPMTANYSQTNQMQSFGMPSQNSYGVGNLSSFSDQFMSEPMLNAAKQIGSQFAVQQKEKLTKYLSAFHLKYYFAVDNTYVGKKLGLMLFPFLHREWTAKYDSSDSPLPPRLDVNAPDLYIPLMAFVTYILISGFVLGIQKRQIELINCNVYSGLKVSLFTPEQLGIITTNALAYLIFENLIIIITRYIMNISESLTFWHSLAYSSYKFVGMNVCLLVFVLGGKSFYYWVLAYISFAIVFFLLRTVKTFLMDVQNTYNEYGGKKRKIYLMLFIALTQPFLIWWLTSSVTSYTPGKMDLAQYALSGIGFNEAVNKGQLPMLPNGEVDYEALLKMP</sequence>
<evidence type="ECO:0000256" key="1">
    <source>
        <dbReference type="ARBA" id="ARBA00004477"/>
    </source>
</evidence>
<evidence type="ECO:0000313" key="14">
    <source>
        <dbReference type="WBParaSite" id="BPAG_0001405401-mRNA-1"/>
    </source>
</evidence>
<evidence type="ECO:0000256" key="3">
    <source>
        <dbReference type="ARBA" id="ARBA00009727"/>
    </source>
</evidence>
<dbReference type="GO" id="GO:0005793">
    <property type="term" value="C:endoplasmic reticulum-Golgi intermediate compartment"/>
    <property type="evidence" value="ECO:0007669"/>
    <property type="project" value="TreeGrafter"/>
</dbReference>
<evidence type="ECO:0000256" key="4">
    <source>
        <dbReference type="ARBA" id="ARBA00022448"/>
    </source>
</evidence>
<evidence type="ECO:0000256" key="8">
    <source>
        <dbReference type="ARBA" id="ARBA00022989"/>
    </source>
</evidence>
<feature type="transmembrane region" description="Helical" evidence="11">
    <location>
        <begin position="220"/>
        <end position="240"/>
    </location>
</feature>
<feature type="transmembrane region" description="Helical" evidence="11">
    <location>
        <begin position="327"/>
        <end position="347"/>
    </location>
</feature>
<keyword evidence="5 11" id="KW-0812">Transmembrane</keyword>
<dbReference type="GO" id="GO:0006888">
    <property type="term" value="P:endoplasmic reticulum to Golgi vesicle-mediated transport"/>
    <property type="evidence" value="ECO:0007669"/>
    <property type="project" value="InterPro"/>
</dbReference>
<keyword evidence="9" id="KW-0333">Golgi apparatus</keyword>